<proteinExistence type="predicted"/>
<accession>A0A383DMS3</accession>
<dbReference type="InterPro" id="IPR037185">
    <property type="entry name" value="EmrE-like"/>
</dbReference>
<feature type="transmembrane region" description="Helical" evidence="1">
    <location>
        <begin position="97"/>
        <end position="116"/>
    </location>
</feature>
<dbReference type="Pfam" id="PF00892">
    <property type="entry name" value="EamA"/>
    <property type="match status" value="1"/>
</dbReference>
<feature type="domain" description="EamA" evidence="2">
    <location>
        <begin position="10"/>
        <end position="142"/>
    </location>
</feature>
<reference evidence="3" key="1">
    <citation type="submission" date="2018-05" db="EMBL/GenBank/DDBJ databases">
        <authorList>
            <person name="Lanie J.A."/>
            <person name="Ng W.-L."/>
            <person name="Kazmierczak K.M."/>
            <person name="Andrzejewski T.M."/>
            <person name="Davidsen T.M."/>
            <person name="Wayne K.J."/>
            <person name="Tettelin H."/>
            <person name="Glass J.I."/>
            <person name="Rusch D."/>
            <person name="Podicherti R."/>
            <person name="Tsui H.-C.T."/>
            <person name="Winkler M.E."/>
        </authorList>
    </citation>
    <scope>NUCLEOTIDE SEQUENCE</scope>
</reference>
<feature type="transmembrane region" description="Helical" evidence="1">
    <location>
        <begin position="38"/>
        <end position="58"/>
    </location>
</feature>
<feature type="transmembrane region" description="Helical" evidence="1">
    <location>
        <begin position="7"/>
        <end position="26"/>
    </location>
</feature>
<evidence type="ECO:0000256" key="1">
    <source>
        <dbReference type="SAM" id="Phobius"/>
    </source>
</evidence>
<name>A0A383DMS3_9ZZZZ</name>
<evidence type="ECO:0000259" key="2">
    <source>
        <dbReference type="Pfam" id="PF00892"/>
    </source>
</evidence>
<evidence type="ECO:0000313" key="3">
    <source>
        <dbReference type="EMBL" id="SVE45777.1"/>
    </source>
</evidence>
<feature type="transmembrane region" description="Helical" evidence="1">
    <location>
        <begin position="70"/>
        <end position="91"/>
    </location>
</feature>
<dbReference type="EMBL" id="UINC01218656">
    <property type="protein sequence ID" value="SVE45777.1"/>
    <property type="molecule type" value="Genomic_DNA"/>
</dbReference>
<dbReference type="AlphaFoldDB" id="A0A383DMS3"/>
<keyword evidence="1" id="KW-0812">Transmembrane</keyword>
<organism evidence="3">
    <name type="scientific">marine metagenome</name>
    <dbReference type="NCBI Taxonomy" id="408172"/>
    <lineage>
        <taxon>unclassified sequences</taxon>
        <taxon>metagenomes</taxon>
        <taxon>ecological metagenomes</taxon>
    </lineage>
</organism>
<gene>
    <name evidence="3" type="ORF">METZ01_LOCUS498631</name>
</gene>
<feature type="transmembrane region" description="Helical" evidence="1">
    <location>
        <begin position="123"/>
        <end position="147"/>
    </location>
</feature>
<keyword evidence="1" id="KW-1133">Transmembrane helix</keyword>
<keyword evidence="1" id="KW-0472">Membrane</keyword>
<sequence>MKKSFDYLPYVMLVAAAIIYGSLFSLNKIAAEASWPPVSYAFWTSLCAGIILCLIAVLRREPPQWSWQYLRVYFIIGGLGIGFSTSLLTYVAPNLPAGVLTMVLALSPPFTYLISVSIRIDRLYILGVLGILFGFGGVAILVGPTAVLPTAD</sequence>
<protein>
    <recommendedName>
        <fullName evidence="2">EamA domain-containing protein</fullName>
    </recommendedName>
</protein>
<dbReference type="GO" id="GO:0016020">
    <property type="term" value="C:membrane"/>
    <property type="evidence" value="ECO:0007669"/>
    <property type="project" value="InterPro"/>
</dbReference>
<dbReference type="SUPFAM" id="SSF103481">
    <property type="entry name" value="Multidrug resistance efflux transporter EmrE"/>
    <property type="match status" value="1"/>
</dbReference>
<dbReference type="InterPro" id="IPR000620">
    <property type="entry name" value="EamA_dom"/>
</dbReference>
<feature type="non-terminal residue" evidence="3">
    <location>
        <position position="152"/>
    </location>
</feature>